<proteinExistence type="predicted"/>
<protein>
    <submittedName>
        <fullName evidence="1">Uncharacterized protein</fullName>
    </submittedName>
</protein>
<dbReference type="EMBL" id="ML208328">
    <property type="protein sequence ID" value="TFK69600.1"/>
    <property type="molecule type" value="Genomic_DNA"/>
</dbReference>
<reference evidence="1 2" key="1">
    <citation type="journal article" date="2019" name="Nat. Ecol. Evol.">
        <title>Megaphylogeny resolves global patterns of mushroom evolution.</title>
        <authorList>
            <person name="Varga T."/>
            <person name="Krizsan K."/>
            <person name="Foldi C."/>
            <person name="Dima B."/>
            <person name="Sanchez-Garcia M."/>
            <person name="Sanchez-Ramirez S."/>
            <person name="Szollosi G.J."/>
            <person name="Szarkandi J.G."/>
            <person name="Papp V."/>
            <person name="Albert L."/>
            <person name="Andreopoulos W."/>
            <person name="Angelini C."/>
            <person name="Antonin V."/>
            <person name="Barry K.W."/>
            <person name="Bougher N.L."/>
            <person name="Buchanan P."/>
            <person name="Buyck B."/>
            <person name="Bense V."/>
            <person name="Catcheside P."/>
            <person name="Chovatia M."/>
            <person name="Cooper J."/>
            <person name="Damon W."/>
            <person name="Desjardin D."/>
            <person name="Finy P."/>
            <person name="Geml J."/>
            <person name="Haridas S."/>
            <person name="Hughes K."/>
            <person name="Justo A."/>
            <person name="Karasinski D."/>
            <person name="Kautmanova I."/>
            <person name="Kiss B."/>
            <person name="Kocsube S."/>
            <person name="Kotiranta H."/>
            <person name="LaButti K.M."/>
            <person name="Lechner B.E."/>
            <person name="Liimatainen K."/>
            <person name="Lipzen A."/>
            <person name="Lukacs Z."/>
            <person name="Mihaltcheva S."/>
            <person name="Morgado L.N."/>
            <person name="Niskanen T."/>
            <person name="Noordeloos M.E."/>
            <person name="Ohm R.A."/>
            <person name="Ortiz-Santana B."/>
            <person name="Ovrebo C."/>
            <person name="Racz N."/>
            <person name="Riley R."/>
            <person name="Savchenko A."/>
            <person name="Shiryaev A."/>
            <person name="Soop K."/>
            <person name="Spirin V."/>
            <person name="Szebenyi C."/>
            <person name="Tomsovsky M."/>
            <person name="Tulloss R.E."/>
            <person name="Uehling J."/>
            <person name="Grigoriev I.V."/>
            <person name="Vagvolgyi C."/>
            <person name="Papp T."/>
            <person name="Martin F.M."/>
            <person name="Miettinen O."/>
            <person name="Hibbett D.S."/>
            <person name="Nagy L.G."/>
        </authorList>
    </citation>
    <scope>NUCLEOTIDE SEQUENCE [LARGE SCALE GENOMIC DNA]</scope>
    <source>
        <strain evidence="1 2">NL-1719</strain>
    </source>
</reference>
<accession>A0ACD3AV36</accession>
<dbReference type="Proteomes" id="UP000308600">
    <property type="component" value="Unassembled WGS sequence"/>
</dbReference>
<sequence>MSDSPIFPPEIEYNIFTIALEPKLENNGRDVVDLILVAKRVYEWLIPKIFQTLAVQRIPPSRKYPLQWQLNSLEIYGKHVQHLFVWMSAYYNGPISQDQYICLCPNITNLVLWTQNHPDRTHLARMSHLPLTHLSTDTTGLPKSTPELYPLFSRITHLTIVNSTLEHERPTRFTSLTHLAIPNPYDKTIVVFILRCYPTLKALVLWEHGTAFKVVGGFKPSVDDPRVVRMNITMRNNNPVRNWLLDVKDGQGVWGLADETVGKRWNLKEALHKTSD</sequence>
<evidence type="ECO:0000313" key="2">
    <source>
        <dbReference type="Proteomes" id="UP000308600"/>
    </source>
</evidence>
<name>A0ACD3AV36_9AGAR</name>
<gene>
    <name evidence="1" type="ORF">BDN72DRAFT_840194</name>
</gene>
<evidence type="ECO:0000313" key="1">
    <source>
        <dbReference type="EMBL" id="TFK69600.1"/>
    </source>
</evidence>
<keyword evidence="2" id="KW-1185">Reference proteome</keyword>
<organism evidence="1 2">
    <name type="scientific">Pluteus cervinus</name>
    <dbReference type="NCBI Taxonomy" id="181527"/>
    <lineage>
        <taxon>Eukaryota</taxon>
        <taxon>Fungi</taxon>
        <taxon>Dikarya</taxon>
        <taxon>Basidiomycota</taxon>
        <taxon>Agaricomycotina</taxon>
        <taxon>Agaricomycetes</taxon>
        <taxon>Agaricomycetidae</taxon>
        <taxon>Agaricales</taxon>
        <taxon>Pluteineae</taxon>
        <taxon>Pluteaceae</taxon>
        <taxon>Pluteus</taxon>
    </lineage>
</organism>